<keyword evidence="2" id="KW-0560">Oxidoreductase</keyword>
<dbReference type="GO" id="GO:0006654">
    <property type="term" value="P:phosphatidic acid biosynthetic process"/>
    <property type="evidence" value="ECO:0007669"/>
    <property type="project" value="TreeGrafter"/>
</dbReference>
<dbReference type="Pfam" id="PF00106">
    <property type="entry name" value="adh_short"/>
    <property type="match status" value="1"/>
</dbReference>
<organism evidence="4 5">
    <name type="scientific">Exophiala bonariae</name>
    <dbReference type="NCBI Taxonomy" id="1690606"/>
    <lineage>
        <taxon>Eukaryota</taxon>
        <taxon>Fungi</taxon>
        <taxon>Dikarya</taxon>
        <taxon>Ascomycota</taxon>
        <taxon>Pezizomycotina</taxon>
        <taxon>Eurotiomycetes</taxon>
        <taxon>Chaetothyriomycetidae</taxon>
        <taxon>Chaetothyriales</taxon>
        <taxon>Herpotrichiellaceae</taxon>
        <taxon>Exophiala</taxon>
    </lineage>
</organism>
<dbReference type="GO" id="GO:0005783">
    <property type="term" value="C:endoplasmic reticulum"/>
    <property type="evidence" value="ECO:0007669"/>
    <property type="project" value="TreeGrafter"/>
</dbReference>
<dbReference type="GO" id="GO:0005811">
    <property type="term" value="C:lipid droplet"/>
    <property type="evidence" value="ECO:0007669"/>
    <property type="project" value="TreeGrafter"/>
</dbReference>
<reference evidence="4 5" key="1">
    <citation type="submission" date="2023-08" db="EMBL/GenBank/DDBJ databases">
        <title>Black Yeasts Isolated from many extreme environments.</title>
        <authorList>
            <person name="Coleine C."/>
            <person name="Stajich J.E."/>
            <person name="Selbmann L."/>
        </authorList>
    </citation>
    <scope>NUCLEOTIDE SEQUENCE [LARGE SCALE GENOMIC DNA]</scope>
    <source>
        <strain evidence="4 5">CCFEE 5792</strain>
    </source>
</reference>
<dbReference type="Proteomes" id="UP001358417">
    <property type="component" value="Unassembled WGS sequence"/>
</dbReference>
<accession>A0AAV9NAP1</accession>
<dbReference type="PRINTS" id="PR00080">
    <property type="entry name" value="SDRFAMILY"/>
</dbReference>
<comment type="similarity">
    <text evidence="1 3">Belongs to the short-chain dehydrogenases/reductases (SDR) family.</text>
</comment>
<dbReference type="AlphaFoldDB" id="A0AAV9NAP1"/>
<keyword evidence="5" id="KW-1185">Reference proteome</keyword>
<dbReference type="CDD" id="cd05374">
    <property type="entry name" value="17beta-HSD-like_SDR_c"/>
    <property type="match status" value="1"/>
</dbReference>
<dbReference type="InterPro" id="IPR036291">
    <property type="entry name" value="NAD(P)-bd_dom_sf"/>
</dbReference>
<proteinExistence type="inferred from homology"/>
<evidence type="ECO:0008006" key="6">
    <source>
        <dbReference type="Google" id="ProtNLM"/>
    </source>
</evidence>
<dbReference type="EMBL" id="JAVRRD010000012">
    <property type="protein sequence ID" value="KAK5053172.1"/>
    <property type="molecule type" value="Genomic_DNA"/>
</dbReference>
<evidence type="ECO:0000256" key="3">
    <source>
        <dbReference type="RuleBase" id="RU000363"/>
    </source>
</evidence>
<dbReference type="InterPro" id="IPR002347">
    <property type="entry name" value="SDR_fam"/>
</dbReference>
<dbReference type="GO" id="GO:0004806">
    <property type="term" value="F:triacylglycerol lipase activity"/>
    <property type="evidence" value="ECO:0007669"/>
    <property type="project" value="TreeGrafter"/>
</dbReference>
<dbReference type="PANTHER" id="PTHR44169:SF6">
    <property type="entry name" value="NADPH-DEPENDENT 1-ACYLDIHYDROXYACETONE PHOSPHATE REDUCTASE"/>
    <property type="match status" value="1"/>
</dbReference>
<evidence type="ECO:0000313" key="5">
    <source>
        <dbReference type="Proteomes" id="UP001358417"/>
    </source>
</evidence>
<dbReference type="PANTHER" id="PTHR44169">
    <property type="entry name" value="NADPH-DEPENDENT 1-ACYLDIHYDROXYACETONE PHOSPHATE REDUCTASE"/>
    <property type="match status" value="1"/>
</dbReference>
<evidence type="ECO:0000256" key="1">
    <source>
        <dbReference type="ARBA" id="ARBA00006484"/>
    </source>
</evidence>
<name>A0AAV9NAP1_9EURO</name>
<evidence type="ECO:0000313" key="4">
    <source>
        <dbReference type="EMBL" id="KAK5053172.1"/>
    </source>
</evidence>
<dbReference type="Gene3D" id="3.40.50.720">
    <property type="entry name" value="NAD(P)-binding Rossmann-like Domain"/>
    <property type="match status" value="1"/>
</dbReference>
<dbReference type="GO" id="GO:0019433">
    <property type="term" value="P:triglyceride catabolic process"/>
    <property type="evidence" value="ECO:0007669"/>
    <property type="project" value="TreeGrafter"/>
</dbReference>
<dbReference type="GO" id="GO:0000140">
    <property type="term" value="F:acylglycerone-phosphate reductase (NADP+) activity"/>
    <property type="evidence" value="ECO:0007669"/>
    <property type="project" value="TreeGrafter"/>
</dbReference>
<dbReference type="RefSeq" id="XP_064706614.1">
    <property type="nucleotide sequence ID" value="XM_064845760.1"/>
</dbReference>
<dbReference type="GeneID" id="89970358"/>
<evidence type="ECO:0000256" key="2">
    <source>
        <dbReference type="ARBA" id="ARBA00023002"/>
    </source>
</evidence>
<protein>
    <recommendedName>
        <fullName evidence="6">NAD(P)-binding protein</fullName>
    </recommendedName>
</protein>
<comment type="caution">
    <text evidence="4">The sequence shown here is derived from an EMBL/GenBank/DDBJ whole genome shotgun (WGS) entry which is preliminary data.</text>
</comment>
<dbReference type="PRINTS" id="PR00081">
    <property type="entry name" value="GDHRDH"/>
</dbReference>
<dbReference type="SUPFAM" id="SSF51735">
    <property type="entry name" value="NAD(P)-binding Rossmann-fold domains"/>
    <property type="match status" value="1"/>
</dbReference>
<sequence length="288" mass="30400">MSSKGKKTVLITGCSVGGIGYALAESFAQQGLKVFATARNASKMSGLDKKSNVTLLPLDVTSEASVVSAVEAVRAETGGSLNYLVNNSGRQYWMPLLDSDLDEGRALFEVNFWGVLRMIQAFSPLLMAATDGATIVNIGSIVASLYSPYCSIYNASKGAIHIFDETLRLELAPVGIKVLTVVTGAVDTEICRNSPEPVLPPTSKYHAAQERLKLLATSEDGHKATNAAEYAHAVVSDVLGGATGKVWRGAHSTTTRYLSTLLPTSTMDGLLLNGSGLEKVASEAKKVS</sequence>
<gene>
    <name evidence="4" type="ORF">LTR84_002146</name>
</gene>